<gene>
    <name evidence="1" type="ordered locus">PAE1607</name>
</gene>
<sequence>MPTRDIYVLVNGAKVDKTVCSQRRRTVSAP</sequence>
<dbReference type="EMBL" id="AE009441">
    <property type="protein sequence ID" value="AAL63597.1"/>
    <property type="molecule type" value="Genomic_DNA"/>
</dbReference>
<evidence type="ECO:0000313" key="2">
    <source>
        <dbReference type="Proteomes" id="UP000002439"/>
    </source>
</evidence>
<proteinExistence type="predicted"/>
<accession>Q8ZWV2</accession>
<dbReference type="KEGG" id="pai:PAE1607"/>
<dbReference type="EnsemblBacteria" id="AAL63597">
    <property type="protein sequence ID" value="AAL63597"/>
    <property type="gene ID" value="PAE1607"/>
</dbReference>
<evidence type="ECO:0000313" key="1">
    <source>
        <dbReference type="EMBL" id="AAL63597.1"/>
    </source>
</evidence>
<name>Q8ZWV2_PYRAE</name>
<dbReference type="Proteomes" id="UP000002439">
    <property type="component" value="Chromosome"/>
</dbReference>
<reference evidence="1 2" key="1">
    <citation type="journal article" date="2002" name="Proc. Natl. Acad. Sci. U.S.A.">
        <title>Genome sequence of the hyperthermophilic crenarchaeon Pyrobaculum aerophilum.</title>
        <authorList>
            <person name="Fitz-Gibbon S.T."/>
            <person name="Ladner H."/>
            <person name="Kim U.J."/>
            <person name="Stetter K.O."/>
            <person name="Simon M.I."/>
            <person name="Miller J.H."/>
        </authorList>
    </citation>
    <scope>NUCLEOTIDE SEQUENCE [LARGE SCALE GENOMIC DNA]</scope>
    <source>
        <strain evidence="2">ATCC 51768 / DSM 7523 / JCM 9630 / CIP 104966 / NBRC 100827 / IM2</strain>
    </source>
</reference>
<dbReference type="HOGENOM" id="CLU_3401601_0_0_2"/>
<keyword evidence="2" id="KW-1185">Reference proteome</keyword>
<organism evidence="1 2">
    <name type="scientific">Pyrobaculum aerophilum (strain ATCC 51768 / DSM 7523 / JCM 9630 / CIP 104966 / NBRC 100827 / IM2)</name>
    <dbReference type="NCBI Taxonomy" id="178306"/>
    <lineage>
        <taxon>Archaea</taxon>
        <taxon>Thermoproteota</taxon>
        <taxon>Thermoprotei</taxon>
        <taxon>Thermoproteales</taxon>
        <taxon>Thermoproteaceae</taxon>
        <taxon>Pyrobaculum</taxon>
    </lineage>
</organism>
<dbReference type="AlphaFoldDB" id="Q8ZWV2"/>
<protein>
    <submittedName>
        <fullName evidence="1">PaREP2a</fullName>
    </submittedName>
</protein>
<dbReference type="InParanoid" id="Q8ZWV2"/>
<dbReference type="STRING" id="178306.PAE1607"/>